<feature type="transmembrane region" description="Helical" evidence="5">
    <location>
        <begin position="198"/>
        <end position="222"/>
    </location>
</feature>
<accession>A0A8H6J164</accession>
<dbReference type="OrthoDB" id="5139341at2759"/>
<evidence type="ECO:0000313" key="6">
    <source>
        <dbReference type="EMBL" id="KAF6804156.1"/>
    </source>
</evidence>
<evidence type="ECO:0000256" key="1">
    <source>
        <dbReference type="ARBA" id="ARBA00004141"/>
    </source>
</evidence>
<gene>
    <name evidence="6" type="ORF">CMUS01_14916</name>
</gene>
<proteinExistence type="predicted"/>
<feature type="transmembrane region" description="Helical" evidence="5">
    <location>
        <begin position="162"/>
        <end position="186"/>
    </location>
</feature>
<protein>
    <submittedName>
        <fullName evidence="6">Uncharacterized protein</fullName>
    </submittedName>
</protein>
<dbReference type="InterPro" id="IPR006603">
    <property type="entry name" value="PQ-loop_rpt"/>
</dbReference>
<reference evidence="6" key="1">
    <citation type="journal article" date="2020" name="Phytopathology">
        <title>Genome Sequence Resources of Colletotrichum truncatum, C. plurivorum, C. musicola, and C. sojae: Four Species Pathogenic to Soybean (Glycine max).</title>
        <authorList>
            <person name="Rogerio F."/>
            <person name="Boufleur T.R."/>
            <person name="Ciampi-Guillardi M."/>
            <person name="Sukno S.A."/>
            <person name="Thon M.R."/>
            <person name="Massola Junior N.S."/>
            <person name="Baroncelli R."/>
        </authorList>
    </citation>
    <scope>NUCLEOTIDE SEQUENCE</scope>
    <source>
        <strain evidence="6">LFN0074</strain>
    </source>
</reference>
<keyword evidence="2 5" id="KW-0812">Transmembrane</keyword>
<dbReference type="Proteomes" id="UP000639643">
    <property type="component" value="Unassembled WGS sequence"/>
</dbReference>
<feature type="transmembrane region" description="Helical" evidence="5">
    <location>
        <begin position="80"/>
        <end position="101"/>
    </location>
</feature>
<dbReference type="AlphaFoldDB" id="A0A8H6J164"/>
<comment type="subcellular location">
    <subcellularLocation>
        <location evidence="1">Membrane</location>
        <topology evidence="1">Multi-pass membrane protein</topology>
    </subcellularLocation>
</comment>
<keyword evidence="3 5" id="KW-1133">Transmembrane helix</keyword>
<feature type="transmembrane region" description="Helical" evidence="5">
    <location>
        <begin position="113"/>
        <end position="136"/>
    </location>
</feature>
<keyword evidence="4 5" id="KW-0472">Membrane</keyword>
<evidence type="ECO:0000313" key="7">
    <source>
        <dbReference type="Proteomes" id="UP000639643"/>
    </source>
</evidence>
<sequence>MTIPNWFRIVLLIFTFASFLPQIRQLWLRRDSSGISLYYVLFNLMVATQILTIDLAVLMGVEESDVFVTNPISAGDWLNLAQFGVVWALWALVLVASIAFYPREETRGVPMTVSAIYTIYLLITLVPIILVTASAAPRQDRRWFDAIFLFFHTYCLNPWFDAIFLFFHTYCLNPFITILGIAALYAQARTIRACPGGSGVGALSIVGLAAQAVVFFVVGFTWPGRLFWPFPILGRAFFIWIQMVGFVLVDYVIFAVVQADLLYIAMRHSGLEIGSGGVRRTGEREPLL</sequence>
<name>A0A8H6J164_9PEZI</name>
<comment type="caution">
    <text evidence="6">The sequence shown here is derived from an EMBL/GenBank/DDBJ whole genome shotgun (WGS) entry which is preliminary data.</text>
</comment>
<feature type="transmembrane region" description="Helical" evidence="5">
    <location>
        <begin position="6"/>
        <end position="23"/>
    </location>
</feature>
<evidence type="ECO:0000256" key="5">
    <source>
        <dbReference type="SAM" id="Phobius"/>
    </source>
</evidence>
<dbReference type="EMBL" id="WIGM01001152">
    <property type="protein sequence ID" value="KAF6804156.1"/>
    <property type="molecule type" value="Genomic_DNA"/>
</dbReference>
<evidence type="ECO:0000256" key="4">
    <source>
        <dbReference type="ARBA" id="ARBA00023136"/>
    </source>
</evidence>
<dbReference type="GO" id="GO:0016020">
    <property type="term" value="C:membrane"/>
    <property type="evidence" value="ECO:0007669"/>
    <property type="project" value="UniProtKB-SubCell"/>
</dbReference>
<dbReference type="Pfam" id="PF04193">
    <property type="entry name" value="PQ-loop"/>
    <property type="match status" value="1"/>
</dbReference>
<feature type="transmembrane region" description="Helical" evidence="5">
    <location>
        <begin position="237"/>
        <end position="257"/>
    </location>
</feature>
<evidence type="ECO:0000256" key="2">
    <source>
        <dbReference type="ARBA" id="ARBA00022692"/>
    </source>
</evidence>
<organism evidence="6 7">
    <name type="scientific">Colletotrichum musicola</name>
    <dbReference type="NCBI Taxonomy" id="2175873"/>
    <lineage>
        <taxon>Eukaryota</taxon>
        <taxon>Fungi</taxon>
        <taxon>Dikarya</taxon>
        <taxon>Ascomycota</taxon>
        <taxon>Pezizomycotina</taxon>
        <taxon>Sordariomycetes</taxon>
        <taxon>Hypocreomycetidae</taxon>
        <taxon>Glomerellales</taxon>
        <taxon>Glomerellaceae</taxon>
        <taxon>Colletotrichum</taxon>
        <taxon>Colletotrichum orchidearum species complex</taxon>
    </lineage>
</organism>
<feature type="transmembrane region" description="Helical" evidence="5">
    <location>
        <begin position="35"/>
        <end position="60"/>
    </location>
</feature>
<evidence type="ECO:0000256" key="3">
    <source>
        <dbReference type="ARBA" id="ARBA00022989"/>
    </source>
</evidence>
<keyword evidence="7" id="KW-1185">Reference proteome</keyword>